<keyword evidence="2" id="KW-1185">Reference proteome</keyword>
<gene>
    <name evidence="1" type="ORF">SAMN05216227_102552</name>
</gene>
<proteinExistence type="predicted"/>
<protein>
    <submittedName>
        <fullName evidence="1">Uncharacterized protein</fullName>
    </submittedName>
</protein>
<dbReference type="AlphaFoldDB" id="A0A1H8JJ60"/>
<organism evidence="1 2">
    <name type="scientific">Pseudorhodobacter antarcticus</name>
    <dbReference type="NCBI Taxonomy" id="1077947"/>
    <lineage>
        <taxon>Bacteria</taxon>
        <taxon>Pseudomonadati</taxon>
        <taxon>Pseudomonadota</taxon>
        <taxon>Alphaproteobacteria</taxon>
        <taxon>Rhodobacterales</taxon>
        <taxon>Paracoccaceae</taxon>
        <taxon>Pseudorhodobacter</taxon>
    </lineage>
</organism>
<reference evidence="1 2" key="1">
    <citation type="submission" date="2016-10" db="EMBL/GenBank/DDBJ databases">
        <authorList>
            <person name="de Groot N.N."/>
        </authorList>
    </citation>
    <scope>NUCLEOTIDE SEQUENCE [LARGE SCALE GENOMIC DNA]</scope>
    <source>
        <strain evidence="1 2">CGMCC 1.10836</strain>
    </source>
</reference>
<accession>A0A1H8JJ60</accession>
<dbReference type="Proteomes" id="UP000183002">
    <property type="component" value="Unassembled WGS sequence"/>
</dbReference>
<name>A0A1H8JJ60_9RHOB</name>
<dbReference type="EMBL" id="FOCO01000025">
    <property type="protein sequence ID" value="SEN80591.1"/>
    <property type="molecule type" value="Genomic_DNA"/>
</dbReference>
<evidence type="ECO:0000313" key="1">
    <source>
        <dbReference type="EMBL" id="SEN80591.1"/>
    </source>
</evidence>
<sequence>MSPSARLKSPDHRSLEVENFSFFAAPKSTMTSLAAIAKADAECVSGRINFLDHDCLDIGPWLVLAVMRQEMLPIFNGGAIGDQLSAVIKALRLNGPLRFGLGQTYSDPNEIWAFPLRSRRPAGTSRSPTMHLDPQSSEEVAFELCDQIDNWLQQSSSLELSPEGRRIVGKIVGETLDNAQRHSRPDFPNDGDWSISGYMRRQGTGEGQTFICQMAFLSVGAPISTTVNGCVAATKRQMDEYVASHLSSFPNQLYADEHLRTIYALQDRVSGDANAVENGRGGTGFRDIITFFGDLAAATSTGVGAKLAIVSGRTCLHIDANYCEVSRPARGQEFNIWMNAQNLKGTSIFDCFRGNGIAGSAQSASATFN</sequence>
<evidence type="ECO:0000313" key="2">
    <source>
        <dbReference type="Proteomes" id="UP000183002"/>
    </source>
</evidence>